<feature type="signal peptide" evidence="2">
    <location>
        <begin position="1"/>
        <end position="20"/>
    </location>
</feature>
<feature type="chain" id="PRO_5012074238" evidence="2">
    <location>
        <begin position="21"/>
        <end position="151"/>
    </location>
</feature>
<gene>
    <name evidence="4" type="ORF">BHE75_03768</name>
</gene>
<dbReference type="InterPro" id="IPR018146">
    <property type="entry name" value="Glyoxalase_1_CS"/>
</dbReference>
<dbReference type="InterPro" id="IPR004360">
    <property type="entry name" value="Glyas_Fos-R_dOase_dom"/>
</dbReference>
<dbReference type="SUPFAM" id="SSF54593">
    <property type="entry name" value="Glyoxalase/Bleomycin resistance protein/Dihydroxybiphenyl dioxygenase"/>
    <property type="match status" value="1"/>
</dbReference>
<sequence length="151" mass="17111">MSRAIATGILLWLWVAPASSQSVVTQATLDHVAIQVSDLQRSVDFYEELFGLKEQPAPFAGARWLALGNGVMLHLVGNRTAPSDHSRWDHIALSCDDMDEMIKRLDAHHIVWSNMNGGHEPQVRPDGIKQIFIQDPDGYWIEINDMLKRRR</sequence>
<name>A0A1S1HI52_9SPHN</name>
<dbReference type="InterPro" id="IPR037523">
    <property type="entry name" value="VOC_core"/>
</dbReference>
<evidence type="ECO:0000256" key="2">
    <source>
        <dbReference type="SAM" id="SignalP"/>
    </source>
</evidence>
<keyword evidence="1" id="KW-0479">Metal-binding</keyword>
<dbReference type="InterPro" id="IPR029068">
    <property type="entry name" value="Glyas_Bleomycin-R_OHBP_Dase"/>
</dbReference>
<dbReference type="PANTHER" id="PTHR36113:SF1">
    <property type="entry name" value="GLYOXALASE_BLEOMYCIN RESISTANCE PROTEIN_DIOXYGENASE"/>
    <property type="match status" value="1"/>
</dbReference>
<dbReference type="InterPro" id="IPR051332">
    <property type="entry name" value="Fosfomycin_Res_Enzymes"/>
</dbReference>
<dbReference type="Pfam" id="PF00903">
    <property type="entry name" value="Glyoxalase"/>
    <property type="match status" value="1"/>
</dbReference>
<dbReference type="PANTHER" id="PTHR36113">
    <property type="entry name" value="LYASE, PUTATIVE-RELATED-RELATED"/>
    <property type="match status" value="1"/>
</dbReference>
<dbReference type="Gene3D" id="3.10.180.10">
    <property type="entry name" value="2,3-Dihydroxybiphenyl 1,2-Dioxygenase, domain 1"/>
    <property type="match status" value="1"/>
</dbReference>
<dbReference type="Proteomes" id="UP000179467">
    <property type="component" value="Unassembled WGS sequence"/>
</dbReference>
<organism evidence="4 5">
    <name type="scientific">Edaphosphingomonas haloaromaticamans</name>
    <dbReference type="NCBI Taxonomy" id="653954"/>
    <lineage>
        <taxon>Bacteria</taxon>
        <taxon>Pseudomonadati</taxon>
        <taxon>Pseudomonadota</taxon>
        <taxon>Alphaproteobacteria</taxon>
        <taxon>Sphingomonadales</taxon>
        <taxon>Rhizorhabdaceae</taxon>
        <taxon>Edaphosphingomonas</taxon>
    </lineage>
</organism>
<dbReference type="OrthoDB" id="5243302at2"/>
<proteinExistence type="predicted"/>
<comment type="caution">
    <text evidence="4">The sequence shown here is derived from an EMBL/GenBank/DDBJ whole genome shotgun (WGS) entry which is preliminary data.</text>
</comment>
<evidence type="ECO:0000313" key="4">
    <source>
        <dbReference type="EMBL" id="OHT21757.1"/>
    </source>
</evidence>
<dbReference type="GO" id="GO:0046872">
    <property type="term" value="F:metal ion binding"/>
    <property type="evidence" value="ECO:0007669"/>
    <property type="project" value="UniProtKB-KW"/>
</dbReference>
<reference evidence="4 5" key="1">
    <citation type="submission" date="2016-09" db="EMBL/GenBank/DDBJ databases">
        <title>Metabolic pathway, cell adaptation mechanisms and a novel monoxygenase revealed through proteogenomic-transcription analysis of a Sphingomonas haloaromaticamans strain degrading the fungicide ortho-phenylphenol.</title>
        <authorList>
            <person name="Perruchon C."/>
            <person name="Papadopoulou E.S."/>
            <person name="Rousidou C."/>
            <person name="Vasileiadis S."/>
            <person name="Tanou G."/>
            <person name="Amoutzias G."/>
            <person name="Molassiotis A."/>
            <person name="Karpouzas D.G."/>
        </authorList>
    </citation>
    <scope>NUCLEOTIDE SEQUENCE [LARGE SCALE GENOMIC DNA]</scope>
    <source>
        <strain evidence="4 5">P3</strain>
    </source>
</reference>
<protein>
    <submittedName>
        <fullName evidence="4">Glyoxalase-like domain protein</fullName>
    </submittedName>
</protein>
<accession>A0A1S1HI52</accession>
<dbReference type="PROSITE" id="PS00934">
    <property type="entry name" value="GLYOXALASE_I_1"/>
    <property type="match status" value="1"/>
</dbReference>
<keyword evidence="5" id="KW-1185">Reference proteome</keyword>
<evidence type="ECO:0000256" key="1">
    <source>
        <dbReference type="ARBA" id="ARBA00022723"/>
    </source>
</evidence>
<dbReference type="RefSeq" id="WP_084653321.1">
    <property type="nucleotide sequence ID" value="NZ_MIPT01000001.1"/>
</dbReference>
<feature type="domain" description="VOC" evidence="3">
    <location>
        <begin position="28"/>
        <end position="146"/>
    </location>
</feature>
<evidence type="ECO:0000259" key="3">
    <source>
        <dbReference type="PROSITE" id="PS51819"/>
    </source>
</evidence>
<keyword evidence="2" id="KW-0732">Signal</keyword>
<dbReference type="EMBL" id="MIPT01000001">
    <property type="protein sequence ID" value="OHT21757.1"/>
    <property type="molecule type" value="Genomic_DNA"/>
</dbReference>
<dbReference type="PROSITE" id="PS51819">
    <property type="entry name" value="VOC"/>
    <property type="match status" value="1"/>
</dbReference>
<evidence type="ECO:0000313" key="5">
    <source>
        <dbReference type="Proteomes" id="UP000179467"/>
    </source>
</evidence>
<dbReference type="AlphaFoldDB" id="A0A1S1HI52"/>
<dbReference type="GO" id="GO:0004462">
    <property type="term" value="F:lactoylglutathione lyase activity"/>
    <property type="evidence" value="ECO:0007669"/>
    <property type="project" value="InterPro"/>
</dbReference>